<evidence type="ECO:0000259" key="1">
    <source>
        <dbReference type="Pfam" id="PF01878"/>
    </source>
</evidence>
<dbReference type="EMBL" id="BARS01029116">
    <property type="protein sequence ID" value="GAG01103.1"/>
    <property type="molecule type" value="Genomic_DNA"/>
</dbReference>
<organism evidence="3">
    <name type="scientific">marine sediment metagenome</name>
    <dbReference type="NCBI Taxonomy" id="412755"/>
    <lineage>
        <taxon>unclassified sequences</taxon>
        <taxon>metagenomes</taxon>
        <taxon>ecological metagenomes</taxon>
    </lineage>
</organism>
<protein>
    <recommendedName>
        <fullName evidence="4">EVE domain-containing protein</fullName>
    </recommendedName>
</protein>
<reference evidence="3" key="1">
    <citation type="journal article" date="2014" name="Front. Microbiol.">
        <title>High frequency of phylogenetically diverse reductive dehalogenase-homologous genes in deep subseafloor sedimentary metagenomes.</title>
        <authorList>
            <person name="Kawai M."/>
            <person name="Futagami T."/>
            <person name="Toyoda A."/>
            <person name="Takaki Y."/>
            <person name="Nishi S."/>
            <person name="Hori S."/>
            <person name="Arai W."/>
            <person name="Tsubouchi T."/>
            <person name="Morono Y."/>
            <person name="Uchiyama I."/>
            <person name="Ito T."/>
            <person name="Fujiyama A."/>
            <person name="Inagaki F."/>
            <person name="Takami H."/>
        </authorList>
    </citation>
    <scope>NUCLEOTIDE SEQUENCE</scope>
    <source>
        <strain evidence="3">Expedition CK06-06</strain>
    </source>
</reference>
<accession>X0UL71</accession>
<feature type="domain" description="EVE" evidence="1">
    <location>
        <begin position="31"/>
        <end position="161"/>
    </location>
</feature>
<feature type="domain" description="Novel STAND NTPase 3" evidence="2">
    <location>
        <begin position="187"/>
        <end position="243"/>
    </location>
</feature>
<evidence type="ECO:0000313" key="3">
    <source>
        <dbReference type="EMBL" id="GAG01103.1"/>
    </source>
</evidence>
<dbReference type="InterPro" id="IPR002740">
    <property type="entry name" value="EVE_domain"/>
</dbReference>
<dbReference type="InterPro" id="IPR049050">
    <property type="entry name" value="nSTAND3"/>
</dbReference>
<comment type="caution">
    <text evidence="3">The sequence shown here is derived from an EMBL/GenBank/DDBJ whole genome shotgun (WGS) entry which is preliminary data.</text>
</comment>
<dbReference type="Gene3D" id="3.10.590.10">
    <property type="entry name" value="ph1033 like domains"/>
    <property type="match status" value="1"/>
</dbReference>
<dbReference type="SUPFAM" id="SSF52540">
    <property type="entry name" value="P-loop containing nucleoside triphosphate hydrolases"/>
    <property type="match status" value="1"/>
</dbReference>
<dbReference type="SUPFAM" id="SSF88697">
    <property type="entry name" value="PUA domain-like"/>
    <property type="match status" value="1"/>
</dbReference>
<dbReference type="InterPro" id="IPR052934">
    <property type="entry name" value="Methyl-DNA_Rec/Restrict_Enz"/>
</dbReference>
<feature type="non-terminal residue" evidence="3">
    <location>
        <position position="1"/>
    </location>
</feature>
<dbReference type="PANTHER" id="PTHR37291:SF1">
    <property type="entry name" value="TYPE IV METHYL-DIRECTED RESTRICTION ENZYME ECOKMCRB SUBUNIT"/>
    <property type="match status" value="1"/>
</dbReference>
<feature type="non-terminal residue" evidence="3">
    <location>
        <position position="264"/>
    </location>
</feature>
<name>X0UL71_9ZZZZ</name>
<dbReference type="PANTHER" id="PTHR37291">
    <property type="entry name" value="5-METHYLCYTOSINE-SPECIFIC RESTRICTION ENZYME B"/>
    <property type="match status" value="1"/>
</dbReference>
<dbReference type="Pfam" id="PF01878">
    <property type="entry name" value="EVE"/>
    <property type="match status" value="1"/>
</dbReference>
<proteinExistence type="predicted"/>
<dbReference type="AlphaFoldDB" id="X0UL71"/>
<evidence type="ECO:0008006" key="4">
    <source>
        <dbReference type="Google" id="ProtNLM"/>
    </source>
</evidence>
<evidence type="ECO:0000259" key="2">
    <source>
        <dbReference type="Pfam" id="PF20720"/>
    </source>
</evidence>
<dbReference type="InterPro" id="IPR015947">
    <property type="entry name" value="PUA-like_sf"/>
</dbReference>
<dbReference type="Gene3D" id="3.40.50.300">
    <property type="entry name" value="P-loop containing nucleotide triphosphate hydrolases"/>
    <property type="match status" value="1"/>
</dbReference>
<sequence length="264" mass="30900">QFFSYVYEKNKESEEGNGDLDVEEKKGDIKNHWWINCNPKIWDFRDIKIGERQTYTSVNERGNKRKVYKYFEEVEEGDLVIGYISTPVKEIVSIAKITKGLHDTSKQKGVIEFEKIEDLKFHISFNDLKNIPELKESEPIKSNQGSLFKITEDEYETIRTMIDEKNPSPHKIVIAKYSKKNALGEIFIEAQEFDEILDFLEHKKNIILQGPPGVGKTYIAKKIAYTLMGKKDDSRIMMIQFHQSYSYEDFIQGYRPNDEGKFDL</sequence>
<dbReference type="InterPro" id="IPR027417">
    <property type="entry name" value="P-loop_NTPase"/>
</dbReference>
<gene>
    <name evidence="3" type="ORF">S01H1_45553</name>
</gene>
<dbReference type="Pfam" id="PF20720">
    <property type="entry name" value="nSTAND3"/>
    <property type="match status" value="1"/>
</dbReference>